<sequence length="459" mass="52841">MAGDLLIGVVAPEILSRVITFAAQGINLTRNFKAEIEDLKVKLETIQDVIEDAQNRQVKEQSVRKWLKQLEDVAYDAEDVLDEITTHTQLQKMMNKKREKILKEILKSLVERNTLTNLDVILRCLQENLGGKKFLLVLDEVWNEERSKWDILKDYLLKTQAAKGSKIVVTTRKVEVAKTIGTFPLHPFAEGGALETPKLVEIGREIADKCKGLPLAAKALGGLMYSKKEEEEWVSVQNSEIWDLSESESSGILPALMLSYDHLPSHLKQCVAYCSLYPKGFMIDKIALIQQWMAQGFIQHQGSTLGEGRKEMEDIGNDYFNHLLWNSFFQDVEMDRFGDIKAVKMHDLVYDLTHHVSKAECITSIEKGQDLDRVQGRTPITCDDVRHMSVHHRKLTKILSEASSSSTYDHRLYKLRTCIVWRYYDEDVEEFLQNFSVDKKLFKFKYLRFLALGQLWVRP</sequence>
<dbReference type="Pfam" id="PF18052">
    <property type="entry name" value="Rx_N"/>
    <property type="match status" value="1"/>
</dbReference>
<dbReference type="Proteomes" id="UP000607653">
    <property type="component" value="Unassembled WGS sequence"/>
</dbReference>
<evidence type="ECO:0000256" key="2">
    <source>
        <dbReference type="ARBA" id="ARBA00022741"/>
    </source>
</evidence>
<evidence type="ECO:0000256" key="1">
    <source>
        <dbReference type="ARBA" id="ARBA00022737"/>
    </source>
</evidence>
<evidence type="ECO:0000313" key="8">
    <source>
        <dbReference type="Proteomes" id="UP000607653"/>
    </source>
</evidence>
<dbReference type="Pfam" id="PF23559">
    <property type="entry name" value="WHD_DRP"/>
    <property type="match status" value="1"/>
</dbReference>
<dbReference type="Gene3D" id="1.10.8.430">
    <property type="entry name" value="Helical domain of apoptotic protease-activating factors"/>
    <property type="match status" value="1"/>
</dbReference>
<feature type="domain" description="Disease resistance protein winged helix" evidence="6">
    <location>
        <begin position="276"/>
        <end position="352"/>
    </location>
</feature>
<name>A0A822YGM6_NELNU</name>
<protein>
    <recommendedName>
        <fullName evidence="9">Disease resistance protein RGA3</fullName>
    </recommendedName>
</protein>
<evidence type="ECO:0000256" key="3">
    <source>
        <dbReference type="ARBA" id="ARBA00022821"/>
    </source>
</evidence>
<dbReference type="InterPro" id="IPR041118">
    <property type="entry name" value="Rx_N"/>
</dbReference>
<dbReference type="PANTHER" id="PTHR23155:SF1205">
    <property type="entry name" value="DISEASE RESISTANCE PROTEIN RPM1"/>
    <property type="match status" value="1"/>
</dbReference>
<feature type="coiled-coil region" evidence="4">
    <location>
        <begin position="29"/>
        <end position="56"/>
    </location>
</feature>
<dbReference type="PRINTS" id="PR00364">
    <property type="entry name" value="DISEASERSIST"/>
</dbReference>
<feature type="domain" description="Disease resistance N-terminal" evidence="5">
    <location>
        <begin position="14"/>
        <end position="98"/>
    </location>
</feature>
<dbReference type="Gene3D" id="1.20.5.4130">
    <property type="match status" value="1"/>
</dbReference>
<dbReference type="FunFam" id="1.10.10.10:FF:000322">
    <property type="entry name" value="Probable disease resistance protein At1g63360"/>
    <property type="match status" value="1"/>
</dbReference>
<dbReference type="GO" id="GO:0006952">
    <property type="term" value="P:defense response"/>
    <property type="evidence" value="ECO:0007669"/>
    <property type="project" value="UniProtKB-KW"/>
</dbReference>
<keyword evidence="1" id="KW-0677">Repeat</keyword>
<dbReference type="InterPro" id="IPR058922">
    <property type="entry name" value="WHD_DRP"/>
</dbReference>
<gene>
    <name evidence="7" type="ORF">HUJ06_010571</name>
</gene>
<dbReference type="InterPro" id="IPR027417">
    <property type="entry name" value="P-loop_NTPase"/>
</dbReference>
<evidence type="ECO:0008006" key="9">
    <source>
        <dbReference type="Google" id="ProtNLM"/>
    </source>
</evidence>
<dbReference type="InterPro" id="IPR042197">
    <property type="entry name" value="Apaf_helical"/>
</dbReference>
<keyword evidence="4" id="KW-0175">Coiled coil</keyword>
<dbReference type="InterPro" id="IPR038005">
    <property type="entry name" value="RX-like_CC"/>
</dbReference>
<dbReference type="InterPro" id="IPR044974">
    <property type="entry name" value="Disease_R_plants"/>
</dbReference>
<comment type="caution">
    <text evidence="7">The sequence shown here is derived from an EMBL/GenBank/DDBJ whole genome shotgun (WGS) entry which is preliminary data.</text>
</comment>
<dbReference type="CDD" id="cd14798">
    <property type="entry name" value="RX-CC_like"/>
    <property type="match status" value="1"/>
</dbReference>
<dbReference type="SUPFAM" id="SSF52540">
    <property type="entry name" value="P-loop containing nucleoside triphosphate hydrolases"/>
    <property type="match status" value="1"/>
</dbReference>
<dbReference type="AlphaFoldDB" id="A0A822YGM6"/>
<evidence type="ECO:0000313" key="7">
    <source>
        <dbReference type="EMBL" id="DAD31720.1"/>
    </source>
</evidence>
<dbReference type="PANTHER" id="PTHR23155">
    <property type="entry name" value="DISEASE RESISTANCE PROTEIN RP"/>
    <property type="match status" value="1"/>
</dbReference>
<evidence type="ECO:0000256" key="4">
    <source>
        <dbReference type="SAM" id="Coils"/>
    </source>
</evidence>
<accession>A0A822YGM6</accession>
<proteinExistence type="predicted"/>
<evidence type="ECO:0000259" key="6">
    <source>
        <dbReference type="Pfam" id="PF23559"/>
    </source>
</evidence>
<keyword evidence="3" id="KW-0611">Plant defense</keyword>
<dbReference type="EMBL" id="DUZY01000003">
    <property type="protein sequence ID" value="DAD31720.1"/>
    <property type="molecule type" value="Genomic_DNA"/>
</dbReference>
<keyword evidence="8" id="KW-1185">Reference proteome</keyword>
<reference evidence="7 8" key="1">
    <citation type="journal article" date="2020" name="Mol. Biol. Evol.">
        <title>Distinct Expression and Methylation Patterns for Genes with Different Fates following a Single Whole-Genome Duplication in Flowering Plants.</title>
        <authorList>
            <person name="Shi T."/>
            <person name="Rahmani R.S."/>
            <person name="Gugger P.F."/>
            <person name="Wang M."/>
            <person name="Li H."/>
            <person name="Zhang Y."/>
            <person name="Li Z."/>
            <person name="Wang Q."/>
            <person name="Van de Peer Y."/>
            <person name="Marchal K."/>
            <person name="Chen J."/>
        </authorList>
    </citation>
    <scope>NUCLEOTIDE SEQUENCE [LARGE SCALE GENOMIC DNA]</scope>
    <source>
        <tissue evidence="7">Leaf</tissue>
    </source>
</reference>
<dbReference type="GO" id="GO:0043531">
    <property type="term" value="F:ADP binding"/>
    <property type="evidence" value="ECO:0007669"/>
    <property type="project" value="InterPro"/>
</dbReference>
<organism evidence="7 8">
    <name type="scientific">Nelumbo nucifera</name>
    <name type="common">Sacred lotus</name>
    <dbReference type="NCBI Taxonomy" id="4432"/>
    <lineage>
        <taxon>Eukaryota</taxon>
        <taxon>Viridiplantae</taxon>
        <taxon>Streptophyta</taxon>
        <taxon>Embryophyta</taxon>
        <taxon>Tracheophyta</taxon>
        <taxon>Spermatophyta</taxon>
        <taxon>Magnoliopsida</taxon>
        <taxon>Proteales</taxon>
        <taxon>Nelumbonaceae</taxon>
        <taxon>Nelumbo</taxon>
    </lineage>
</organism>
<keyword evidence="2" id="KW-0547">Nucleotide-binding</keyword>
<evidence type="ECO:0000259" key="5">
    <source>
        <dbReference type="Pfam" id="PF18052"/>
    </source>
</evidence>